<evidence type="ECO:0000259" key="7">
    <source>
        <dbReference type="PROSITE" id="PS51032"/>
    </source>
</evidence>
<proteinExistence type="predicted"/>
<comment type="caution">
    <text evidence="8">The sequence shown here is derived from an EMBL/GenBank/DDBJ whole genome shotgun (WGS) entry which is preliminary data.</text>
</comment>
<dbReference type="FunFam" id="3.30.730.10:FF:000001">
    <property type="entry name" value="Ethylene-responsive transcription factor 2"/>
    <property type="match status" value="1"/>
</dbReference>
<keyword evidence="3" id="KW-0238">DNA-binding</keyword>
<comment type="subcellular location">
    <subcellularLocation>
        <location evidence="1">Nucleus</location>
    </subcellularLocation>
</comment>
<dbReference type="EMBL" id="NMUH01000588">
    <property type="protein sequence ID" value="MQL81787.1"/>
    <property type="molecule type" value="Genomic_DNA"/>
</dbReference>
<evidence type="ECO:0000256" key="6">
    <source>
        <dbReference type="SAM" id="MobiDB-lite"/>
    </source>
</evidence>
<feature type="compositionally biased region" description="Low complexity" evidence="6">
    <location>
        <begin position="336"/>
        <end position="348"/>
    </location>
</feature>
<dbReference type="PRINTS" id="PR00367">
    <property type="entry name" value="ETHRSPELEMNT"/>
</dbReference>
<dbReference type="AlphaFoldDB" id="A0A843UHQ3"/>
<feature type="non-terminal residue" evidence="8">
    <location>
        <position position="421"/>
    </location>
</feature>
<keyword evidence="4" id="KW-0804">Transcription</keyword>
<feature type="compositionally biased region" description="Low complexity" evidence="6">
    <location>
        <begin position="167"/>
        <end position="192"/>
    </location>
</feature>
<evidence type="ECO:0000256" key="4">
    <source>
        <dbReference type="ARBA" id="ARBA00023163"/>
    </source>
</evidence>
<keyword evidence="5" id="KW-0539">Nucleus</keyword>
<dbReference type="PANTHER" id="PTHR31190">
    <property type="entry name" value="DNA-BINDING DOMAIN"/>
    <property type="match status" value="1"/>
</dbReference>
<dbReference type="Gene3D" id="3.30.730.10">
    <property type="entry name" value="AP2/ERF domain"/>
    <property type="match status" value="1"/>
</dbReference>
<dbReference type="Pfam" id="PF00847">
    <property type="entry name" value="AP2"/>
    <property type="match status" value="1"/>
</dbReference>
<accession>A0A843UHQ3</accession>
<dbReference type="PROSITE" id="PS51032">
    <property type="entry name" value="AP2_ERF"/>
    <property type="match status" value="1"/>
</dbReference>
<dbReference type="CDD" id="cd00018">
    <property type="entry name" value="AP2"/>
    <property type="match status" value="1"/>
</dbReference>
<dbReference type="Proteomes" id="UP000652761">
    <property type="component" value="Unassembled WGS sequence"/>
</dbReference>
<dbReference type="GO" id="GO:0003677">
    <property type="term" value="F:DNA binding"/>
    <property type="evidence" value="ECO:0007669"/>
    <property type="project" value="UniProtKB-KW"/>
</dbReference>
<dbReference type="SUPFAM" id="SSF54171">
    <property type="entry name" value="DNA-binding domain"/>
    <property type="match status" value="1"/>
</dbReference>
<sequence>VGDLVRFEKERTGRRGDVLTCGCCMCFKVENAGRGMDPDEFLVFPGSPATTAASEGEGLPEAAAACAAAVPAEGMVFSRYHQEREMAAMVSALTYVVAGEVPAGGLFGPLCSHVSSSYASSSPPLGSAVGGGAVAGHYQGFGQLQGESSSSLAATEPPFRASLQRMTPTAETPATGAATAPASEETSTSSYRETGRSRRRYRGVRQRPWGKWAAEIRDPHKAARVWLGTFDTAEDAARAYDEAALRFRGNRAKLNFPENVRLRPRDPVARPSQLPSHGILSSLLPAAQTSDQPFRGYSSPDVGDYLEYSRLLQGSSMDAQRQPTSLLDQLLYSSRSIGSSSSSSRGSSVPNDTPYAASSVSSASSQPPLLYAMGRTEQASQQPQQRQLGYARLPDGRSGGPTFPGEGWPDSGAMYPPPSSK</sequence>
<keyword evidence="9" id="KW-1185">Reference proteome</keyword>
<evidence type="ECO:0000256" key="3">
    <source>
        <dbReference type="ARBA" id="ARBA00023125"/>
    </source>
</evidence>
<dbReference type="PANTHER" id="PTHR31190:SF421">
    <property type="entry name" value="ETHYLENE-RESPONSIVE TRANSCRIPTION FACTOR ERF110"/>
    <property type="match status" value="1"/>
</dbReference>
<dbReference type="GO" id="GO:0003700">
    <property type="term" value="F:DNA-binding transcription factor activity"/>
    <property type="evidence" value="ECO:0007669"/>
    <property type="project" value="InterPro"/>
</dbReference>
<keyword evidence="2" id="KW-0805">Transcription regulation</keyword>
<name>A0A843UHQ3_COLES</name>
<dbReference type="InterPro" id="IPR016177">
    <property type="entry name" value="DNA-bd_dom_sf"/>
</dbReference>
<organism evidence="8 9">
    <name type="scientific">Colocasia esculenta</name>
    <name type="common">Wild taro</name>
    <name type="synonym">Arum esculentum</name>
    <dbReference type="NCBI Taxonomy" id="4460"/>
    <lineage>
        <taxon>Eukaryota</taxon>
        <taxon>Viridiplantae</taxon>
        <taxon>Streptophyta</taxon>
        <taxon>Embryophyta</taxon>
        <taxon>Tracheophyta</taxon>
        <taxon>Spermatophyta</taxon>
        <taxon>Magnoliopsida</taxon>
        <taxon>Liliopsida</taxon>
        <taxon>Araceae</taxon>
        <taxon>Aroideae</taxon>
        <taxon>Colocasieae</taxon>
        <taxon>Colocasia</taxon>
    </lineage>
</organism>
<dbReference type="InterPro" id="IPR036955">
    <property type="entry name" value="AP2/ERF_dom_sf"/>
</dbReference>
<dbReference type="InterPro" id="IPR044808">
    <property type="entry name" value="ERF_plant"/>
</dbReference>
<gene>
    <name evidence="8" type="ORF">Taro_014261</name>
</gene>
<reference evidence="8" key="1">
    <citation type="submission" date="2017-07" db="EMBL/GenBank/DDBJ databases">
        <title>Taro Niue Genome Assembly and Annotation.</title>
        <authorList>
            <person name="Atibalentja N."/>
            <person name="Keating K."/>
            <person name="Fields C.J."/>
        </authorList>
    </citation>
    <scope>NUCLEOTIDE SEQUENCE</scope>
    <source>
        <strain evidence="8">Niue_2</strain>
        <tissue evidence="8">Leaf</tissue>
    </source>
</reference>
<dbReference type="SMART" id="SM00380">
    <property type="entry name" value="AP2"/>
    <property type="match status" value="1"/>
</dbReference>
<evidence type="ECO:0000256" key="2">
    <source>
        <dbReference type="ARBA" id="ARBA00023015"/>
    </source>
</evidence>
<dbReference type="OrthoDB" id="787101at2759"/>
<feature type="domain" description="AP2/ERF" evidence="7">
    <location>
        <begin position="200"/>
        <end position="257"/>
    </location>
</feature>
<feature type="region of interest" description="Disordered" evidence="6">
    <location>
        <begin position="336"/>
        <end position="421"/>
    </location>
</feature>
<evidence type="ECO:0000313" key="8">
    <source>
        <dbReference type="EMBL" id="MQL81787.1"/>
    </source>
</evidence>
<evidence type="ECO:0000256" key="1">
    <source>
        <dbReference type="ARBA" id="ARBA00004123"/>
    </source>
</evidence>
<feature type="compositionally biased region" description="Polar residues" evidence="6">
    <location>
        <begin position="377"/>
        <end position="387"/>
    </location>
</feature>
<dbReference type="GO" id="GO:0005634">
    <property type="term" value="C:nucleus"/>
    <property type="evidence" value="ECO:0007669"/>
    <property type="project" value="UniProtKB-SubCell"/>
</dbReference>
<protein>
    <recommendedName>
        <fullName evidence="7">AP2/ERF domain-containing protein</fullName>
    </recommendedName>
</protein>
<evidence type="ECO:0000256" key="5">
    <source>
        <dbReference type="ARBA" id="ARBA00023242"/>
    </source>
</evidence>
<dbReference type="InterPro" id="IPR001471">
    <property type="entry name" value="AP2/ERF_dom"/>
</dbReference>
<feature type="compositionally biased region" description="Low complexity" evidence="6">
    <location>
        <begin position="356"/>
        <end position="365"/>
    </location>
</feature>
<evidence type="ECO:0000313" key="9">
    <source>
        <dbReference type="Proteomes" id="UP000652761"/>
    </source>
</evidence>
<dbReference type="GO" id="GO:0009873">
    <property type="term" value="P:ethylene-activated signaling pathway"/>
    <property type="evidence" value="ECO:0007669"/>
    <property type="project" value="InterPro"/>
</dbReference>
<feature type="region of interest" description="Disordered" evidence="6">
    <location>
        <begin position="166"/>
        <end position="204"/>
    </location>
</feature>